<feature type="compositionally biased region" description="Polar residues" evidence="2">
    <location>
        <begin position="452"/>
        <end position="471"/>
    </location>
</feature>
<dbReference type="InterPro" id="IPR046520">
    <property type="entry name" value="DUF6697"/>
</dbReference>
<evidence type="ECO:0000256" key="2">
    <source>
        <dbReference type="SAM" id="MobiDB-lite"/>
    </source>
</evidence>
<feature type="region of interest" description="Disordered" evidence="2">
    <location>
        <begin position="406"/>
        <end position="438"/>
    </location>
</feature>
<keyword evidence="5" id="KW-1185">Reference proteome</keyword>
<evidence type="ECO:0000313" key="5">
    <source>
        <dbReference type="Proteomes" id="UP000521872"/>
    </source>
</evidence>
<sequence>MSREITMAERSSSTEDTDAETLTSLRAELADIRKRLAKSESRCHALECENTDLQIRMKDVETELNGTRNLLGKATYDLSLSRSQNANYPASASNVASTSTQHIVAQGTIKQAAPVASVAKRARSPSLESIEVDEHPRKKGKGKEKEILVTSPTPDTPQSTSAPVAKKASRRHIESRFAAHIKALEEKKVELENARKLGAGQELPAERDIERTPLHVPPKDASLIGSDTAGEPQVGPKITHKEETIQEHETKQLRPASSVSLEGASLEHKKAEPIANTNNLEDRKVKQEYMKKEVLHEQNLNVAQISPNATEKKVSDETQKETKTIAVPFKQEPESTRETLPAQSATTLPATNITQSASNSPQMKAFEVSKTSIVVAEPCQKNPAATANEADPSEPASKSTVVIACQTTSTAPQKQPGVSASTSLSDPSKHEATSTGVTIPNALTTMLPENAAKQTASNASQNDVPTDSNPKTLAGQLPIKQQAASTGVVMSTAPASKSDVTDAKQAASGAPRKEAPANSNQNVPDPSKQRTQHAAADAPATTGLLRAVDAIIQRPNELPPPLAINPPPLDIEVPRTFLRVAYGGSDQHFLQFIQKEMNPSGPGQRRIVFPMLDMNPSMPSKPGQHGFVFASRHEILQNLPWSLFCKRDKTKAVWMYLGEYENVVCGKVTREEFVSQKTEVKQAWARALLKSKGAVNDVYIKMRARIALRKRGLLPVDDKKAEEDLVDTEVQNVRENRGIALSEEEVISAICRGDESIDLVRMTCVKYDHVFANDIARQFPNYHNLLAASKQKKGLQSKSSTPCKSRQQSVKKHESPAPWLLSPSPGEVCHHTKSLQQEQASRRYPERARRQSTRARISYALDESSDERAVSSDEFSLSK</sequence>
<dbReference type="EMBL" id="JAACJL010000057">
    <property type="protein sequence ID" value="KAF4611902.1"/>
    <property type="molecule type" value="Genomic_DNA"/>
</dbReference>
<feature type="compositionally biased region" description="Polar residues" evidence="2">
    <location>
        <begin position="341"/>
        <end position="362"/>
    </location>
</feature>
<feature type="domain" description="DUF6697" evidence="3">
    <location>
        <begin position="573"/>
        <end position="777"/>
    </location>
</feature>
<feature type="compositionally biased region" description="Polar residues" evidence="2">
    <location>
        <begin position="482"/>
        <end position="495"/>
    </location>
</feature>
<accession>A0A8H4QK85</accession>
<keyword evidence="1" id="KW-0175">Coiled coil</keyword>
<name>A0A8H4QK85_9AGAR</name>
<feature type="region of interest" description="Disordered" evidence="2">
    <location>
        <begin position="308"/>
        <end position="362"/>
    </location>
</feature>
<protein>
    <recommendedName>
        <fullName evidence="3">DUF6697 domain-containing protein</fullName>
    </recommendedName>
</protein>
<gene>
    <name evidence="4" type="ORF">D9613_004407</name>
</gene>
<evidence type="ECO:0000259" key="3">
    <source>
        <dbReference type="Pfam" id="PF20411"/>
    </source>
</evidence>
<comment type="caution">
    <text evidence="4">The sequence shown here is derived from an EMBL/GenBank/DDBJ whole genome shotgun (WGS) entry which is preliminary data.</text>
</comment>
<feature type="compositionally biased region" description="Low complexity" evidence="2">
    <location>
        <begin position="150"/>
        <end position="163"/>
    </location>
</feature>
<feature type="region of interest" description="Disordered" evidence="2">
    <location>
        <begin position="215"/>
        <end position="235"/>
    </location>
</feature>
<feature type="region of interest" description="Disordered" evidence="2">
    <location>
        <begin position="1"/>
        <end position="21"/>
    </location>
</feature>
<feature type="compositionally biased region" description="Basic and acidic residues" evidence="2">
    <location>
        <begin position="310"/>
        <end position="323"/>
    </location>
</feature>
<organism evidence="4 5">
    <name type="scientific">Agrocybe pediades</name>
    <dbReference type="NCBI Taxonomy" id="84607"/>
    <lineage>
        <taxon>Eukaryota</taxon>
        <taxon>Fungi</taxon>
        <taxon>Dikarya</taxon>
        <taxon>Basidiomycota</taxon>
        <taxon>Agaricomycotina</taxon>
        <taxon>Agaricomycetes</taxon>
        <taxon>Agaricomycetidae</taxon>
        <taxon>Agaricales</taxon>
        <taxon>Agaricineae</taxon>
        <taxon>Strophariaceae</taxon>
        <taxon>Agrocybe</taxon>
    </lineage>
</organism>
<dbReference type="Pfam" id="PF20411">
    <property type="entry name" value="DUF6697"/>
    <property type="match status" value="1"/>
</dbReference>
<feature type="region of interest" description="Disordered" evidence="2">
    <location>
        <begin position="791"/>
        <end position="863"/>
    </location>
</feature>
<evidence type="ECO:0000313" key="4">
    <source>
        <dbReference type="EMBL" id="KAF4611902.1"/>
    </source>
</evidence>
<evidence type="ECO:0000256" key="1">
    <source>
        <dbReference type="SAM" id="Coils"/>
    </source>
</evidence>
<proteinExistence type="predicted"/>
<reference evidence="4 5" key="1">
    <citation type="submission" date="2019-12" db="EMBL/GenBank/DDBJ databases">
        <authorList>
            <person name="Floudas D."/>
            <person name="Bentzer J."/>
            <person name="Ahren D."/>
            <person name="Johansson T."/>
            <person name="Persson P."/>
            <person name="Tunlid A."/>
        </authorList>
    </citation>
    <scope>NUCLEOTIDE SEQUENCE [LARGE SCALE GENOMIC DNA]</scope>
    <source>
        <strain evidence="4 5">CBS 102.39</strain>
    </source>
</reference>
<feature type="coiled-coil region" evidence="1">
    <location>
        <begin position="22"/>
        <end position="63"/>
    </location>
</feature>
<feature type="region of interest" description="Disordered" evidence="2">
    <location>
        <begin position="452"/>
        <end position="538"/>
    </location>
</feature>
<feature type="compositionally biased region" description="Polar residues" evidence="2">
    <location>
        <begin position="406"/>
        <end position="426"/>
    </location>
</feature>
<feature type="region of interest" description="Disordered" evidence="2">
    <location>
        <begin position="123"/>
        <end position="170"/>
    </location>
</feature>
<dbReference type="AlphaFoldDB" id="A0A8H4QK85"/>
<dbReference type="Proteomes" id="UP000521872">
    <property type="component" value="Unassembled WGS sequence"/>
</dbReference>
<feature type="compositionally biased region" description="Basic and acidic residues" evidence="2">
    <location>
        <begin position="840"/>
        <end position="849"/>
    </location>
</feature>